<accession>A0ABS3Q8V5</accession>
<keyword evidence="2" id="KW-1185">Reference proteome</keyword>
<sequence length="168" mass="17212">KTEIDRVAETTKFNGTNVMNVDGGLSIQAGWETTGNDQISIATMNMSTTAIGDSFTYTTAQILAPTAFVAGDTYELTIGGTAAGVTAQTIGVDFGETVNGVLVNSTERAQDAMTYKINTNTSLIADGVFAEQAIDGTLTVKSSEENLVAGDITAGGNNDATLGAITLG</sequence>
<dbReference type="EMBL" id="JAGETV010000069">
    <property type="protein sequence ID" value="MBO1928508.1"/>
    <property type="molecule type" value="Genomic_DNA"/>
</dbReference>
<evidence type="ECO:0000313" key="2">
    <source>
        <dbReference type="Proteomes" id="UP000664835"/>
    </source>
</evidence>
<dbReference type="Gene3D" id="2.170.280.10">
    <property type="entry name" value="f41 fragment of flagellin, middle domain"/>
    <property type="match status" value="1"/>
</dbReference>
<dbReference type="Proteomes" id="UP000664835">
    <property type="component" value="Unassembled WGS sequence"/>
</dbReference>
<reference evidence="1 2" key="1">
    <citation type="submission" date="2021-03" db="EMBL/GenBank/DDBJ databases">
        <title>Thiomicrorhabdus sp.nov.,novel sulfur-oxidizing bacteria isolated from coastal sediment.</title>
        <authorList>
            <person name="Liu X."/>
        </authorList>
    </citation>
    <scope>NUCLEOTIDE SEQUENCE [LARGE SCALE GENOMIC DNA]</scope>
    <source>
        <strain evidence="1 2">6S2-11</strain>
    </source>
</reference>
<comment type="caution">
    <text evidence="1">The sequence shown here is derived from an EMBL/GenBank/DDBJ whole genome shotgun (WGS) entry which is preliminary data.</text>
</comment>
<feature type="non-terminal residue" evidence="1">
    <location>
        <position position="168"/>
    </location>
</feature>
<feature type="non-terminal residue" evidence="1">
    <location>
        <position position="1"/>
    </location>
</feature>
<protein>
    <recommendedName>
        <fullName evidence="3">Flagellin</fullName>
    </recommendedName>
</protein>
<name>A0ABS3Q8V5_9GAMM</name>
<dbReference type="Gene3D" id="2.30.220.10">
    <property type="entry name" value="f41 fragment of flagellin, C-terminal domain"/>
    <property type="match status" value="1"/>
</dbReference>
<evidence type="ECO:0008006" key="3">
    <source>
        <dbReference type="Google" id="ProtNLM"/>
    </source>
</evidence>
<dbReference type="Gene3D" id="1.20.1330.10">
    <property type="entry name" value="f41 fragment of flagellin, N-terminal domain"/>
    <property type="match status" value="1"/>
</dbReference>
<organism evidence="1 2">
    <name type="scientific">Thiomicrorhabdus marina</name>
    <dbReference type="NCBI Taxonomy" id="2818442"/>
    <lineage>
        <taxon>Bacteria</taxon>
        <taxon>Pseudomonadati</taxon>
        <taxon>Pseudomonadota</taxon>
        <taxon>Gammaproteobacteria</taxon>
        <taxon>Thiotrichales</taxon>
        <taxon>Piscirickettsiaceae</taxon>
        <taxon>Thiomicrorhabdus</taxon>
    </lineage>
</organism>
<dbReference type="SUPFAM" id="SSF64518">
    <property type="entry name" value="Phase 1 flagellin"/>
    <property type="match status" value="1"/>
</dbReference>
<proteinExistence type="predicted"/>
<evidence type="ECO:0000313" key="1">
    <source>
        <dbReference type="EMBL" id="MBO1928508.1"/>
    </source>
</evidence>
<gene>
    <name evidence="1" type="ORF">J3998_13130</name>
</gene>